<dbReference type="InterPro" id="IPR001452">
    <property type="entry name" value="SH3_domain"/>
</dbReference>
<dbReference type="Pfam" id="PF00018">
    <property type="entry name" value="SH3_1"/>
    <property type="match status" value="1"/>
</dbReference>
<dbReference type="GO" id="GO:0009898">
    <property type="term" value="C:cytoplasmic side of plasma membrane"/>
    <property type="evidence" value="ECO:0007669"/>
    <property type="project" value="UniProtKB-ARBA"/>
</dbReference>
<dbReference type="GO" id="GO:1903475">
    <property type="term" value="P:mitotic actomyosin contractile ring assembly"/>
    <property type="evidence" value="ECO:0007669"/>
    <property type="project" value="UniProtKB-ARBA"/>
</dbReference>
<proteinExistence type="predicted"/>
<dbReference type="InterPro" id="IPR001060">
    <property type="entry name" value="FCH_dom"/>
</dbReference>
<dbReference type="Gene3D" id="1.20.1270.60">
    <property type="entry name" value="Arfaptin homology (AH) domain/BAR domain"/>
    <property type="match status" value="1"/>
</dbReference>
<dbReference type="PRINTS" id="PR00452">
    <property type="entry name" value="SH3DOMAIN"/>
</dbReference>
<sequence>MPAAAVSEPPSVSLSFANNFWGKDDAGVGPMLERMHNAKVTSDELKTFYAARAAIEDEYARKLLNLSRKPLGSSEAGTLRMSLDVIRAEVESMGKAHQSIATQMKTELEEPLVAFAGGMKERRKIVQTGIEKLLKVKMQQTAAVNKARDRYEQDCLKIKGFLAQAHMVMGQEERKNKAKLEKTQIQLSTTSSEYEAAVKVLEETTGRWNRDWKAACDKFQDLEEERIDYTKSSLWSFANIASTVCVSDDAACEKIRLSLEDCDVNKDITVFIKDNGTGQEIPDPPKFINFCRGDADTISETSDEGNYSVAQFQRTMNPAFRTSSPQPSVFESHHDPNNPLAREMGLKDTTPLPGDDPIQIQPPQTSQPMQQVRPMHPAQPSHPLQSPRVQPDARLIHAQQQAHQQYQQSQVPHNDYPIDGMTQFCRIPPPSDRSTIPSPERPSSRDSQSEYSNPTSFSSIEPPSGSASPGKPMSPAPPPAIETQAIPKKKNGFFQNHSPFRRRSKHEKEVPMASITTSNRNTWGPTSKAPNNENISPTRTFGKGARGPVLGGDAPSPSPEPVDPRANFQLNIGNNVFDVASPDTHKKVALQKEESEELDPIAQALAELKGVTKQGSLRVSADRYHGLATPAPGTPTANAAPVGGMPTPLANATLNAAQRGTPPPSYGEPMSRLGAPQPAFTSRQMQQTTQKYIDQKTSMFSNNTPSRPSTRGGGNQEMPRAASPAPPRATSPRLGLYSSQASQSPKTYNRAASPNPYVGSNAGGRPRAQTQSSPVKPQYTNPAARNSYSSSRGGSPAHGAIPRATSPNPMASPKPMYAQSRPGSRAAGPGSRAVSPQPQFRQSYDRPSSSRGSDMALQLAPGPGSERGEGSVYGGSQRGRSGGGQRPTSSYYGNGSDVGYGVSVSSQLSTRARSKSVAEPRQYTKDGRMILHYSRAMYMYQAQIPEELSFAKGDILAVLRLQDDGWWEAEVMGKNGRPGLVPSNYLQNC</sequence>
<dbReference type="SMART" id="SM00326">
    <property type="entry name" value="SH3"/>
    <property type="match status" value="1"/>
</dbReference>
<dbReference type="EMBL" id="ML986636">
    <property type="protein sequence ID" value="KAF2262785.1"/>
    <property type="molecule type" value="Genomic_DNA"/>
</dbReference>
<feature type="compositionally biased region" description="Polar residues" evidence="8">
    <location>
        <begin position="449"/>
        <end position="461"/>
    </location>
</feature>
<dbReference type="AlphaFoldDB" id="A0A9P4MYP8"/>
<evidence type="ECO:0000256" key="1">
    <source>
        <dbReference type="ARBA" id="ARBA00004245"/>
    </source>
</evidence>
<keyword evidence="2 6" id="KW-0728">SH3 domain</keyword>
<feature type="compositionally biased region" description="Polar residues" evidence="8">
    <location>
        <begin position="319"/>
        <end position="329"/>
    </location>
</feature>
<feature type="compositionally biased region" description="Low complexity" evidence="8">
    <location>
        <begin position="351"/>
        <end position="371"/>
    </location>
</feature>
<evidence type="ECO:0000256" key="5">
    <source>
        <dbReference type="ARBA" id="ARBA00023212"/>
    </source>
</evidence>
<keyword evidence="5" id="KW-0206">Cytoskeleton</keyword>
<dbReference type="InterPro" id="IPR027267">
    <property type="entry name" value="AH/BAR_dom_sf"/>
</dbReference>
<evidence type="ECO:0000256" key="2">
    <source>
        <dbReference type="ARBA" id="ARBA00022443"/>
    </source>
</evidence>
<dbReference type="CDD" id="cd00174">
    <property type="entry name" value="SH3"/>
    <property type="match status" value="1"/>
</dbReference>
<evidence type="ECO:0008006" key="13">
    <source>
        <dbReference type="Google" id="ProtNLM"/>
    </source>
</evidence>
<dbReference type="FunFam" id="1.20.1270.60:FF:000045">
    <property type="entry name" value="Cell division control protein"/>
    <property type="match status" value="1"/>
</dbReference>
<dbReference type="GO" id="GO:0120104">
    <property type="term" value="C:mitotic actomyosin contractile ring, proximal layer"/>
    <property type="evidence" value="ECO:0007669"/>
    <property type="project" value="UniProtKB-ARBA"/>
</dbReference>
<dbReference type="SUPFAM" id="SSF50044">
    <property type="entry name" value="SH3-domain"/>
    <property type="match status" value="1"/>
</dbReference>
<dbReference type="PROSITE" id="PS51741">
    <property type="entry name" value="F_BAR"/>
    <property type="match status" value="1"/>
</dbReference>
<organism evidence="11 12">
    <name type="scientific">Lojkania enalia</name>
    <dbReference type="NCBI Taxonomy" id="147567"/>
    <lineage>
        <taxon>Eukaryota</taxon>
        <taxon>Fungi</taxon>
        <taxon>Dikarya</taxon>
        <taxon>Ascomycota</taxon>
        <taxon>Pezizomycotina</taxon>
        <taxon>Dothideomycetes</taxon>
        <taxon>Pleosporomycetidae</taxon>
        <taxon>Pleosporales</taxon>
        <taxon>Pleosporales incertae sedis</taxon>
        <taxon>Lojkania</taxon>
    </lineage>
</organism>
<evidence type="ECO:0000256" key="6">
    <source>
        <dbReference type="PROSITE-ProRule" id="PRU00192"/>
    </source>
</evidence>
<feature type="compositionally biased region" description="Polar residues" evidence="8">
    <location>
        <begin position="514"/>
        <end position="539"/>
    </location>
</feature>
<dbReference type="SUPFAM" id="SSF103657">
    <property type="entry name" value="BAR/IMD domain-like"/>
    <property type="match status" value="1"/>
</dbReference>
<protein>
    <recommendedName>
        <fullName evidence="13">Cell division control protein</fullName>
    </recommendedName>
</protein>
<dbReference type="Proteomes" id="UP000800093">
    <property type="component" value="Unassembled WGS sequence"/>
</dbReference>
<evidence type="ECO:0000259" key="9">
    <source>
        <dbReference type="PROSITE" id="PS50002"/>
    </source>
</evidence>
<dbReference type="Pfam" id="PF00611">
    <property type="entry name" value="FCH"/>
    <property type="match status" value="1"/>
</dbReference>
<dbReference type="InterPro" id="IPR031160">
    <property type="entry name" value="F_BAR_dom"/>
</dbReference>
<feature type="compositionally biased region" description="Low complexity" evidence="8">
    <location>
        <begin position="462"/>
        <end position="471"/>
    </location>
</feature>
<feature type="region of interest" description="Disordered" evidence="8">
    <location>
        <begin position="626"/>
        <end position="896"/>
    </location>
</feature>
<dbReference type="PROSITE" id="PS50002">
    <property type="entry name" value="SH3"/>
    <property type="match status" value="1"/>
</dbReference>
<dbReference type="PANTHER" id="PTHR23065:SF7">
    <property type="entry name" value="NOSTRIN, ISOFORM H"/>
    <property type="match status" value="1"/>
</dbReference>
<reference evidence="12" key="1">
    <citation type="journal article" date="2020" name="Stud. Mycol.">
        <title>101 Dothideomycetes genomes: A test case for predicting lifestyles and emergence of pathogens.</title>
        <authorList>
            <person name="Haridas S."/>
            <person name="Albert R."/>
            <person name="Binder M."/>
            <person name="Bloem J."/>
            <person name="LaButti K."/>
            <person name="Salamov A."/>
            <person name="Andreopoulos B."/>
            <person name="Baker S."/>
            <person name="Barry K."/>
            <person name="Bills G."/>
            <person name="Bluhm B."/>
            <person name="Cannon C."/>
            <person name="Castanera R."/>
            <person name="Culley D."/>
            <person name="Daum C."/>
            <person name="Ezra D."/>
            <person name="Gonzalez J."/>
            <person name="Henrissat B."/>
            <person name="Kuo A."/>
            <person name="Liang C."/>
            <person name="Lipzen A."/>
            <person name="Lutzoni F."/>
            <person name="Magnuson J."/>
            <person name="Mondo S."/>
            <person name="Nolan M."/>
            <person name="Ohm R."/>
            <person name="Pangilinan J."/>
            <person name="Park H.-J."/>
            <person name="Ramirez L."/>
            <person name="Alfaro M."/>
            <person name="Sun H."/>
            <person name="Tritt A."/>
            <person name="Yoshinaga Y."/>
            <person name="Zwiers L.-H."/>
            <person name="Turgeon B."/>
            <person name="Goodwin S."/>
            <person name="Spatafora J."/>
            <person name="Crous P."/>
            <person name="Grigoriev I."/>
        </authorList>
    </citation>
    <scope>NUCLEOTIDE SEQUENCE [LARGE SCALE GENOMIC DNA]</scope>
    <source>
        <strain evidence="12">CBS 304.66</strain>
    </source>
</reference>
<dbReference type="GO" id="GO:0005543">
    <property type="term" value="F:phospholipid binding"/>
    <property type="evidence" value="ECO:0007669"/>
    <property type="project" value="UniProtKB-ARBA"/>
</dbReference>
<keyword evidence="4" id="KW-0597">Phosphoprotein</keyword>
<feature type="compositionally biased region" description="Gly residues" evidence="8">
    <location>
        <begin position="871"/>
        <end position="885"/>
    </location>
</feature>
<comment type="subcellular location">
    <subcellularLocation>
        <location evidence="1">Cytoplasm</location>
        <location evidence="1">Cytoskeleton</location>
    </subcellularLocation>
</comment>
<feature type="compositionally biased region" description="Polar residues" evidence="8">
    <location>
        <begin position="834"/>
        <end position="852"/>
    </location>
</feature>
<evidence type="ECO:0000313" key="12">
    <source>
        <dbReference type="Proteomes" id="UP000800093"/>
    </source>
</evidence>
<feature type="domain" description="SH3" evidence="9">
    <location>
        <begin position="929"/>
        <end position="989"/>
    </location>
</feature>
<feature type="domain" description="F-BAR" evidence="10">
    <location>
        <begin position="14"/>
        <end position="267"/>
    </location>
</feature>
<evidence type="ECO:0000313" key="11">
    <source>
        <dbReference type="EMBL" id="KAF2262785.1"/>
    </source>
</evidence>
<evidence type="ECO:0000256" key="8">
    <source>
        <dbReference type="SAM" id="MobiDB-lite"/>
    </source>
</evidence>
<feature type="region of interest" description="Disordered" evidence="8">
    <location>
        <begin position="319"/>
        <end position="567"/>
    </location>
</feature>
<keyword evidence="12" id="KW-1185">Reference proteome</keyword>
<evidence type="ECO:0000256" key="3">
    <source>
        <dbReference type="ARBA" id="ARBA00022490"/>
    </source>
</evidence>
<keyword evidence="3" id="KW-0963">Cytoplasm</keyword>
<feature type="compositionally biased region" description="Polar residues" evidence="8">
    <location>
        <begin position="679"/>
        <end position="709"/>
    </location>
</feature>
<dbReference type="Gene3D" id="2.30.30.40">
    <property type="entry name" value="SH3 Domains"/>
    <property type="match status" value="1"/>
</dbReference>
<keyword evidence="7" id="KW-0175">Coiled coil</keyword>
<dbReference type="PANTHER" id="PTHR23065">
    <property type="entry name" value="PROLINE-SERINE-THREONINE PHOSPHATASE INTERACTING PROTEIN 1"/>
    <property type="match status" value="1"/>
</dbReference>
<evidence type="ECO:0000256" key="7">
    <source>
        <dbReference type="PROSITE-ProRule" id="PRU01077"/>
    </source>
</evidence>
<dbReference type="CDD" id="cd07651">
    <property type="entry name" value="F-BAR_PombeCdc15_like"/>
    <property type="match status" value="1"/>
</dbReference>
<dbReference type="FunFam" id="2.30.30.40:FF:000164">
    <property type="entry name" value="Cell division control protein"/>
    <property type="match status" value="1"/>
</dbReference>
<dbReference type="GO" id="GO:0106006">
    <property type="term" value="F:cytoskeletal protein-membrane anchor activity"/>
    <property type="evidence" value="ECO:0007669"/>
    <property type="project" value="UniProtKB-ARBA"/>
</dbReference>
<feature type="compositionally biased region" description="Low complexity" evidence="8">
    <location>
        <begin position="397"/>
        <end position="410"/>
    </location>
</feature>
<feature type="compositionally biased region" description="Low complexity" evidence="8">
    <location>
        <begin position="626"/>
        <end position="644"/>
    </location>
</feature>
<dbReference type="InterPro" id="IPR036028">
    <property type="entry name" value="SH3-like_dom_sf"/>
</dbReference>
<dbReference type="SMART" id="SM00055">
    <property type="entry name" value="FCH"/>
    <property type="match status" value="1"/>
</dbReference>
<feature type="compositionally biased region" description="Polar residues" evidence="8">
    <location>
        <begin position="737"/>
        <end position="752"/>
    </location>
</feature>
<accession>A0A9P4MYP8</accession>
<evidence type="ECO:0000256" key="4">
    <source>
        <dbReference type="ARBA" id="ARBA00022553"/>
    </source>
</evidence>
<feature type="compositionally biased region" description="Polar residues" evidence="8">
    <location>
        <begin position="768"/>
        <end position="793"/>
    </location>
</feature>
<dbReference type="OrthoDB" id="27823at2759"/>
<name>A0A9P4MYP8_9PLEO</name>
<comment type="caution">
    <text evidence="11">The sequence shown here is derived from an EMBL/GenBank/DDBJ whole genome shotgun (WGS) entry which is preliminary data.</text>
</comment>
<gene>
    <name evidence="11" type="ORF">CC78DRAFT_569516</name>
</gene>
<evidence type="ECO:0000259" key="10">
    <source>
        <dbReference type="PROSITE" id="PS51741"/>
    </source>
</evidence>